<feature type="non-terminal residue" evidence="2">
    <location>
        <position position="1"/>
    </location>
</feature>
<feature type="region of interest" description="Disordered" evidence="1">
    <location>
        <begin position="475"/>
        <end position="513"/>
    </location>
</feature>
<dbReference type="EMBL" id="JARKIK010000045">
    <property type="protein sequence ID" value="KAK8735911.1"/>
    <property type="molecule type" value="Genomic_DNA"/>
</dbReference>
<feature type="compositionally biased region" description="Polar residues" evidence="1">
    <location>
        <begin position="426"/>
        <end position="437"/>
    </location>
</feature>
<feature type="region of interest" description="Disordered" evidence="1">
    <location>
        <begin position="419"/>
        <end position="443"/>
    </location>
</feature>
<name>A0AAW0WV00_CHEQU</name>
<feature type="compositionally biased region" description="Basic and acidic residues" evidence="1">
    <location>
        <begin position="475"/>
        <end position="488"/>
    </location>
</feature>
<organism evidence="2 3">
    <name type="scientific">Cherax quadricarinatus</name>
    <name type="common">Australian red claw crayfish</name>
    <dbReference type="NCBI Taxonomy" id="27406"/>
    <lineage>
        <taxon>Eukaryota</taxon>
        <taxon>Metazoa</taxon>
        <taxon>Ecdysozoa</taxon>
        <taxon>Arthropoda</taxon>
        <taxon>Crustacea</taxon>
        <taxon>Multicrustacea</taxon>
        <taxon>Malacostraca</taxon>
        <taxon>Eumalacostraca</taxon>
        <taxon>Eucarida</taxon>
        <taxon>Decapoda</taxon>
        <taxon>Pleocyemata</taxon>
        <taxon>Astacidea</taxon>
        <taxon>Parastacoidea</taxon>
        <taxon>Parastacidae</taxon>
        <taxon>Cherax</taxon>
    </lineage>
</organism>
<dbReference type="Proteomes" id="UP001445076">
    <property type="component" value="Unassembled WGS sequence"/>
</dbReference>
<evidence type="ECO:0000256" key="1">
    <source>
        <dbReference type="SAM" id="MobiDB-lite"/>
    </source>
</evidence>
<comment type="caution">
    <text evidence="2">The sequence shown here is derived from an EMBL/GenBank/DDBJ whole genome shotgun (WGS) entry which is preliminary data.</text>
</comment>
<accession>A0AAW0WV00</accession>
<evidence type="ECO:0000313" key="3">
    <source>
        <dbReference type="Proteomes" id="UP001445076"/>
    </source>
</evidence>
<proteinExistence type="predicted"/>
<protein>
    <submittedName>
        <fullName evidence="2">Uncharacterized protein</fullName>
    </submittedName>
</protein>
<dbReference type="AlphaFoldDB" id="A0AAW0WV00"/>
<dbReference type="Gene3D" id="6.10.250.1400">
    <property type="match status" value="1"/>
</dbReference>
<gene>
    <name evidence="2" type="ORF">OTU49_005119</name>
</gene>
<sequence length="529" mass="59725">IMDENQAVPFFTCLRYLCRNVDKQTALLKEELKLPAGEKPQNYDKGLRKIKNEVQDLKNLSVDVHHRLKSFGTFSSYLKSIQENLNLQAIDIDKLERYLSKFGYKPQQNSPVIQNDVTETSDEKQNAVEECSIKQTEATAETLKQEGTPVLSDVTLRFLQDKDLLYVKPLKKVNTSASSNIDDKIMEIKTPVRNPHDGAKLSVSLASLARSCVTVEQWLSGIEESIDLTPDIIPMHKMPLRKKVHLPSETNAEKCNESSEDHMTQLTQTPVIFSNVTGHESEDIMPEIPSDLQVKSASKKPCFEVSPEEPPVYEYTKQIIMKPFSIQQEQSTEDTSSNYTDAPIVKTACSVTPEEPSLSAFSSAMSRLIDESTDSYTPEEPVLSYQDYQSLPNLNSEINDNTPEEPVLSYQLKKNKENVMSKESAEITNSGTPQRPNSELPCSPQLSEITQSFLSLNLHSANTLPLHLQRDLYKTKSSHKQESKDKKVQSVYSASNDKYSKHTPLGRSFSDNSLRNQYLSQDSSFKIRK</sequence>
<evidence type="ECO:0000313" key="2">
    <source>
        <dbReference type="EMBL" id="KAK8735911.1"/>
    </source>
</evidence>
<reference evidence="2 3" key="1">
    <citation type="journal article" date="2024" name="BMC Genomics">
        <title>Genome assembly of redclaw crayfish (Cherax quadricarinatus) provides insights into its immune adaptation and hypoxia tolerance.</title>
        <authorList>
            <person name="Liu Z."/>
            <person name="Zheng J."/>
            <person name="Li H."/>
            <person name="Fang K."/>
            <person name="Wang S."/>
            <person name="He J."/>
            <person name="Zhou D."/>
            <person name="Weng S."/>
            <person name="Chi M."/>
            <person name="Gu Z."/>
            <person name="He J."/>
            <person name="Li F."/>
            <person name="Wang M."/>
        </authorList>
    </citation>
    <scope>NUCLEOTIDE SEQUENCE [LARGE SCALE GENOMIC DNA]</scope>
    <source>
        <strain evidence="2">ZL_2023a</strain>
    </source>
</reference>
<keyword evidence="3" id="KW-1185">Reference proteome</keyword>